<dbReference type="RefSeq" id="WP_123219697.1">
    <property type="nucleotide sequence ID" value="NZ_DBGDFO010000048.1"/>
</dbReference>
<protein>
    <recommendedName>
        <fullName evidence="1">ATPase AAA-type core domain-containing protein</fullName>
    </recommendedName>
</protein>
<evidence type="ECO:0000259" key="1">
    <source>
        <dbReference type="Pfam" id="PF13304"/>
    </source>
</evidence>
<keyword evidence="3" id="KW-1185">Reference proteome</keyword>
<dbReference type="OrthoDB" id="9809324at2"/>
<dbReference type="GO" id="GO:0005524">
    <property type="term" value="F:ATP binding"/>
    <property type="evidence" value="ECO:0007669"/>
    <property type="project" value="InterPro"/>
</dbReference>
<dbReference type="InterPro" id="IPR027417">
    <property type="entry name" value="P-loop_NTPase"/>
</dbReference>
<feature type="domain" description="ATPase AAA-type core" evidence="1">
    <location>
        <begin position="50"/>
        <end position="141"/>
    </location>
</feature>
<dbReference type="GO" id="GO:0016887">
    <property type="term" value="F:ATP hydrolysis activity"/>
    <property type="evidence" value="ECO:0007669"/>
    <property type="project" value="InterPro"/>
</dbReference>
<evidence type="ECO:0000313" key="3">
    <source>
        <dbReference type="Proteomes" id="UP000271472"/>
    </source>
</evidence>
<dbReference type="AlphaFoldDB" id="A0A3N0IBS9"/>
<reference evidence="3" key="1">
    <citation type="submission" date="2018-05" db="EMBL/GenBank/DDBJ databases">
        <title>Genome Sequencing of selected type strains of the family Eggerthellaceae.</title>
        <authorList>
            <person name="Danylec N."/>
            <person name="Stoll D.A."/>
            <person name="Doetsch A."/>
            <person name="Huch M."/>
        </authorList>
    </citation>
    <scope>NUCLEOTIDE SEQUENCE [LARGE SCALE GENOMIC DNA]</scope>
    <source>
        <strain evidence="3">DSM 22006</strain>
    </source>
</reference>
<dbReference type="PANTHER" id="PTHR40396:SF1">
    <property type="entry name" value="ATPASE AAA-TYPE CORE DOMAIN-CONTAINING PROTEIN"/>
    <property type="match status" value="1"/>
</dbReference>
<sequence length="426" mass="46958">MLIEFKCSNFRSFKGDACLSMLPVNAYKEHPDNMAPVRPAGTNAAGVLSVAVIYGPNASGKTNLLRAMDFARGIVLGRVPLGNGGVREAFVNNAGEPSLFSFSILLGMTRFSYEFVIDDRGVVRETLKAQPKSERLVFERFLLDDGTYRVKQGSTYTGISSKLKGFTDNGLVIGLLSKFGVADCVTVFDWFVNGLRVYDHAQPVDYGILLEKLKDLGEDGFSKAVEAVKSADLGITGAQLAVSDLTDEERESQKVATDKVKAIFEALTGKGIDEIKPSDKKITFQFQHVIAGQRVGFGFEDESLGTVTMLNLAVDFLDAIATGKTLVIDEAERSLHPILLRNLVSLFFDRKLNSKNAQLIFTTHDLSIMDGDFMRRDQFWFVEKGGREGASELYPLSAYSPRKDDNILNRYLYGAYGAVPFIEEVL</sequence>
<dbReference type="Proteomes" id="UP000271472">
    <property type="component" value="Unassembled WGS sequence"/>
</dbReference>
<dbReference type="GeneID" id="98662545"/>
<comment type="caution">
    <text evidence="2">The sequence shown here is derived from an EMBL/GenBank/DDBJ whole genome shotgun (WGS) entry which is preliminary data.</text>
</comment>
<feature type="domain" description="ATPase AAA-type core" evidence="1">
    <location>
        <begin position="266"/>
        <end position="370"/>
    </location>
</feature>
<dbReference type="PANTHER" id="PTHR40396">
    <property type="entry name" value="ATPASE-LIKE PROTEIN"/>
    <property type="match status" value="1"/>
</dbReference>
<dbReference type="SUPFAM" id="SSF52540">
    <property type="entry name" value="P-loop containing nucleoside triphosphate hydrolases"/>
    <property type="match status" value="1"/>
</dbReference>
<accession>A0A3N0IBS9</accession>
<proteinExistence type="predicted"/>
<organism evidence="2 3">
    <name type="scientific">Slackia isoflavoniconvertens</name>
    <dbReference type="NCBI Taxonomy" id="572010"/>
    <lineage>
        <taxon>Bacteria</taxon>
        <taxon>Bacillati</taxon>
        <taxon>Actinomycetota</taxon>
        <taxon>Coriobacteriia</taxon>
        <taxon>Eggerthellales</taxon>
        <taxon>Eggerthellaceae</taxon>
        <taxon>Slackia</taxon>
    </lineage>
</organism>
<dbReference type="Pfam" id="PF13304">
    <property type="entry name" value="AAA_21"/>
    <property type="match status" value="2"/>
</dbReference>
<name>A0A3N0IBS9_9ACTN</name>
<dbReference type="InterPro" id="IPR003959">
    <property type="entry name" value="ATPase_AAA_core"/>
</dbReference>
<dbReference type="Gene3D" id="3.40.50.300">
    <property type="entry name" value="P-loop containing nucleotide triphosphate hydrolases"/>
    <property type="match status" value="1"/>
</dbReference>
<dbReference type="EMBL" id="QIBZ01000010">
    <property type="protein sequence ID" value="RNM34453.1"/>
    <property type="molecule type" value="Genomic_DNA"/>
</dbReference>
<evidence type="ECO:0000313" key="2">
    <source>
        <dbReference type="EMBL" id="RNM34453.1"/>
    </source>
</evidence>
<gene>
    <name evidence="2" type="ORF">DMP05_06640</name>
</gene>